<dbReference type="EMBL" id="AP019377">
    <property type="protein sequence ID" value="BBH94449.1"/>
    <property type="molecule type" value="Genomic_DNA"/>
</dbReference>
<evidence type="ECO:0000256" key="1">
    <source>
        <dbReference type="PROSITE-ProRule" id="PRU00325"/>
    </source>
</evidence>
<dbReference type="PROSITE" id="PS50966">
    <property type="entry name" value="ZF_SWIM"/>
    <property type="match status" value="1"/>
</dbReference>
<feature type="domain" description="SWIM-type" evidence="2">
    <location>
        <begin position="26"/>
        <end position="72"/>
    </location>
</feature>
<evidence type="ECO:0000313" key="3">
    <source>
        <dbReference type="EMBL" id="BBH94449.1"/>
    </source>
</evidence>
<evidence type="ECO:0000259" key="2">
    <source>
        <dbReference type="PROSITE" id="PS50966"/>
    </source>
</evidence>
<proteinExistence type="predicted"/>
<sequence>MHDEQLQRKQIKAGHYAQQPERFTLLEIKLQMRSTHGTRLISYQGGSWHCTCDFYRERGTCSHIMAAERLLGPLAPAPIDSSSRAESHDSER</sequence>
<name>A0A455T508_9CHLR</name>
<reference evidence="3" key="1">
    <citation type="submission" date="2018-12" db="EMBL/GenBank/DDBJ databases">
        <title>Novel natural products biosynthetic potential of the class Ktedonobacteria.</title>
        <authorList>
            <person name="Zheng Y."/>
            <person name="Saitou A."/>
            <person name="Wang C.M."/>
            <person name="Toyoda A."/>
            <person name="Minakuchi Y."/>
            <person name="Sekiguchi Y."/>
            <person name="Ueda K."/>
            <person name="Takano H."/>
            <person name="Sakai Y."/>
            <person name="Yokota A."/>
            <person name="Yabe S."/>
        </authorList>
    </citation>
    <scope>NUCLEOTIDE SEQUENCE</scope>
    <source>
        <strain evidence="3">A3-2</strain>
    </source>
</reference>
<dbReference type="InterPro" id="IPR007527">
    <property type="entry name" value="Znf_SWIM"/>
</dbReference>
<keyword evidence="1" id="KW-0479">Metal-binding</keyword>
<protein>
    <recommendedName>
        <fullName evidence="2">SWIM-type domain-containing protein</fullName>
    </recommendedName>
</protein>
<accession>A0A455T508</accession>
<keyword evidence="1" id="KW-0862">Zinc</keyword>
<dbReference type="AlphaFoldDB" id="A0A455T508"/>
<organism evidence="3">
    <name type="scientific">Thermogemmatispora argillosa</name>
    <dbReference type="NCBI Taxonomy" id="2045280"/>
    <lineage>
        <taxon>Bacteria</taxon>
        <taxon>Bacillati</taxon>
        <taxon>Chloroflexota</taxon>
        <taxon>Ktedonobacteria</taxon>
        <taxon>Thermogemmatisporales</taxon>
        <taxon>Thermogemmatisporaceae</taxon>
        <taxon>Thermogemmatispora</taxon>
    </lineage>
</organism>
<keyword evidence="1" id="KW-0863">Zinc-finger</keyword>
<dbReference type="GO" id="GO:0008270">
    <property type="term" value="F:zinc ion binding"/>
    <property type="evidence" value="ECO:0007669"/>
    <property type="project" value="UniProtKB-KW"/>
</dbReference>
<gene>
    <name evidence="3" type="ORF">KTA_26480</name>
</gene>